<gene>
    <name evidence="1" type="ORF">CN307_08040</name>
</gene>
<evidence type="ECO:0000313" key="2">
    <source>
        <dbReference type="Proteomes" id="UP000220032"/>
    </source>
</evidence>
<evidence type="ECO:0000313" key="1">
    <source>
        <dbReference type="EMBL" id="PFE18119.1"/>
    </source>
</evidence>
<protein>
    <submittedName>
        <fullName evidence="1">Cytochrome</fullName>
    </submittedName>
</protein>
<name>A0A2A9A3Y2_BACCE</name>
<sequence>LEAEIALKTFINAFEKIELSSSFNLEKCILENEQTLKFLPISLKLQ</sequence>
<feature type="non-terminal residue" evidence="1">
    <location>
        <position position="1"/>
    </location>
</feature>
<comment type="caution">
    <text evidence="1">The sequence shown here is derived from an EMBL/GenBank/DDBJ whole genome shotgun (WGS) entry which is preliminary data.</text>
</comment>
<organism evidence="1 2">
    <name type="scientific">Bacillus cereus</name>
    <dbReference type="NCBI Taxonomy" id="1396"/>
    <lineage>
        <taxon>Bacteria</taxon>
        <taxon>Bacillati</taxon>
        <taxon>Bacillota</taxon>
        <taxon>Bacilli</taxon>
        <taxon>Bacillales</taxon>
        <taxon>Bacillaceae</taxon>
        <taxon>Bacillus</taxon>
        <taxon>Bacillus cereus group</taxon>
    </lineage>
</organism>
<dbReference type="Proteomes" id="UP000220032">
    <property type="component" value="Unassembled WGS sequence"/>
</dbReference>
<dbReference type="AlphaFoldDB" id="A0A2A9A3Y2"/>
<accession>A0A2A9A3Y2</accession>
<proteinExistence type="predicted"/>
<reference evidence="1 2" key="1">
    <citation type="submission" date="2017-09" db="EMBL/GenBank/DDBJ databases">
        <title>Large-scale bioinformatics analysis of Bacillus genomes uncovers conserved roles of natural products in bacterial physiology.</title>
        <authorList>
            <consortium name="Agbiome Team Llc"/>
            <person name="Bleich R.M."/>
            <person name="Grubbs K.J."/>
            <person name="Santa Maria K.C."/>
            <person name="Allen S.E."/>
            <person name="Farag S."/>
            <person name="Shank E.A."/>
            <person name="Bowers A."/>
        </authorList>
    </citation>
    <scope>NUCLEOTIDE SEQUENCE [LARGE SCALE GENOMIC DNA]</scope>
    <source>
        <strain evidence="1 2">AFS022681</strain>
    </source>
</reference>
<dbReference type="EMBL" id="NTRR01000008">
    <property type="protein sequence ID" value="PFE18119.1"/>
    <property type="molecule type" value="Genomic_DNA"/>
</dbReference>